<dbReference type="Gene3D" id="3.40.50.720">
    <property type="entry name" value="NAD(P)-binding Rossmann-like Domain"/>
    <property type="match status" value="1"/>
</dbReference>
<dbReference type="SMART" id="SM00822">
    <property type="entry name" value="PKS_KR"/>
    <property type="match status" value="1"/>
</dbReference>
<dbReference type="PRINTS" id="PR00080">
    <property type="entry name" value="SDRFAMILY"/>
</dbReference>
<evidence type="ECO:0000256" key="3">
    <source>
        <dbReference type="RuleBase" id="RU000363"/>
    </source>
</evidence>
<comment type="similarity">
    <text evidence="1 3">Belongs to the short-chain dehydrogenases/reductases (SDR) family.</text>
</comment>
<keyword evidence="2" id="KW-0560">Oxidoreductase</keyword>
<proteinExistence type="inferred from homology"/>
<dbReference type="Pfam" id="PF00106">
    <property type="entry name" value="adh_short"/>
    <property type="match status" value="1"/>
</dbReference>
<dbReference type="PANTHER" id="PTHR24322:SF736">
    <property type="entry name" value="RETINOL DEHYDROGENASE 10"/>
    <property type="match status" value="1"/>
</dbReference>
<dbReference type="FunFam" id="3.40.50.720:FF:000084">
    <property type="entry name" value="Short-chain dehydrogenase reductase"/>
    <property type="match status" value="1"/>
</dbReference>
<evidence type="ECO:0000256" key="2">
    <source>
        <dbReference type="ARBA" id="ARBA00023002"/>
    </source>
</evidence>
<name>A0A6J4SEU4_9ACTN</name>
<gene>
    <name evidence="5" type="ORF">AVDCRST_MAG65-1997</name>
</gene>
<evidence type="ECO:0000259" key="4">
    <source>
        <dbReference type="SMART" id="SM00822"/>
    </source>
</evidence>
<dbReference type="PRINTS" id="PR00081">
    <property type="entry name" value="GDHRDH"/>
</dbReference>
<dbReference type="PANTHER" id="PTHR24322">
    <property type="entry name" value="PKSB"/>
    <property type="match status" value="1"/>
</dbReference>
<dbReference type="InterPro" id="IPR020904">
    <property type="entry name" value="Sc_DH/Rdtase_CS"/>
</dbReference>
<dbReference type="CDD" id="cd05233">
    <property type="entry name" value="SDR_c"/>
    <property type="match status" value="1"/>
</dbReference>
<dbReference type="GO" id="GO:0016616">
    <property type="term" value="F:oxidoreductase activity, acting on the CH-OH group of donors, NAD or NADP as acceptor"/>
    <property type="evidence" value="ECO:0007669"/>
    <property type="project" value="TreeGrafter"/>
</dbReference>
<dbReference type="InterPro" id="IPR057326">
    <property type="entry name" value="KR_dom"/>
</dbReference>
<dbReference type="InterPro" id="IPR036291">
    <property type="entry name" value="NAD(P)-bd_dom_sf"/>
</dbReference>
<evidence type="ECO:0000313" key="5">
    <source>
        <dbReference type="EMBL" id="CAA9490574.1"/>
    </source>
</evidence>
<evidence type="ECO:0000256" key="1">
    <source>
        <dbReference type="ARBA" id="ARBA00006484"/>
    </source>
</evidence>
<dbReference type="NCBIfam" id="NF005878">
    <property type="entry name" value="PRK07825.1"/>
    <property type="match status" value="1"/>
</dbReference>
<dbReference type="SUPFAM" id="SSF51735">
    <property type="entry name" value="NAD(P)-binding Rossmann-fold domains"/>
    <property type="match status" value="1"/>
</dbReference>
<dbReference type="PROSITE" id="PS00061">
    <property type="entry name" value="ADH_SHORT"/>
    <property type="match status" value="1"/>
</dbReference>
<feature type="domain" description="Ketoreductase" evidence="4">
    <location>
        <begin position="11"/>
        <end position="192"/>
    </location>
</feature>
<dbReference type="AlphaFoldDB" id="A0A6J4SEU4"/>
<reference evidence="5" key="1">
    <citation type="submission" date="2020-02" db="EMBL/GenBank/DDBJ databases">
        <authorList>
            <person name="Meier V. D."/>
        </authorList>
    </citation>
    <scope>NUCLEOTIDE SEQUENCE</scope>
    <source>
        <strain evidence="5">AVDCRST_MAG65</strain>
    </source>
</reference>
<dbReference type="InterPro" id="IPR002347">
    <property type="entry name" value="SDR_fam"/>
</dbReference>
<dbReference type="EMBL" id="CADCVL010000355">
    <property type="protein sequence ID" value="CAA9490574.1"/>
    <property type="molecule type" value="Genomic_DNA"/>
</dbReference>
<organism evidence="5">
    <name type="scientific">uncultured Solirubrobacteraceae bacterium</name>
    <dbReference type="NCBI Taxonomy" id="1162706"/>
    <lineage>
        <taxon>Bacteria</taxon>
        <taxon>Bacillati</taxon>
        <taxon>Actinomycetota</taxon>
        <taxon>Thermoleophilia</taxon>
        <taxon>Solirubrobacterales</taxon>
        <taxon>Solirubrobacteraceae</taxon>
        <taxon>environmental samples</taxon>
    </lineage>
</organism>
<sequence>MASTARSLSGQVAVVTGAGRGIGAALARGLALQGASVAVVDLDAAAARAVAAEIGQAAVPLALDVCDRAAFTEMLDEVEQRLGPLDILVNNAGIMPLGPFESESEATTVRQLELNLHSVIHGTREAVRRMRPRRMGHIVNISSSAGRTGLPGGATYSACKFGVVGLSEAVRAELRGTGVEVTVVMPGLVSTELAAGVPDARSVRRVTADEVAEAIIQALRYPRFQVYVPKTIGPLVVLGAVLPWKVRDVVARLLRVDSLLMRADLRAREGYEARAAASAPAADEAVRAAEEVGEHPTVI</sequence>
<protein>
    <recommendedName>
        <fullName evidence="4">Ketoreductase domain-containing protein</fullName>
    </recommendedName>
</protein>
<accession>A0A6J4SEU4</accession>